<evidence type="ECO:0000313" key="1">
    <source>
        <dbReference type="EMBL" id="TFK62268.1"/>
    </source>
</evidence>
<accession>A0ACD3A8S9</accession>
<dbReference type="EMBL" id="ML208594">
    <property type="protein sequence ID" value="TFK62268.1"/>
    <property type="molecule type" value="Genomic_DNA"/>
</dbReference>
<feature type="non-terminal residue" evidence="1">
    <location>
        <position position="477"/>
    </location>
</feature>
<protein>
    <submittedName>
        <fullName evidence="1">Uncharacterized protein</fullName>
    </submittedName>
</protein>
<keyword evidence="2" id="KW-1185">Reference proteome</keyword>
<dbReference type="Proteomes" id="UP000308600">
    <property type="component" value="Unassembled WGS sequence"/>
</dbReference>
<sequence length="477" mass="52976">MPAVLSPSKSRTHRSQITVKPHKESRLLLLPAELLSDILKFLSWRDVMRVRLTCTHLRKLSKTAWRSIACRESRHTWWLEQPVDAHSEDELEFLYLRRQSAEIGYTMMANGAAPRQRTGFIPNLSNCFRLLPGGRWLLTATDTGSVLYFDLDIPEVIAKVLIAGKSSRCATFITLDLDTTSPTLMFNLALSKQNAYTTMPQEPLEVWQVNIVTEKTGRGINLQAVCLKSFFVEPPGWVHSLSLLGGSLAYSHAGSDQLVTAVVSWTSIEAPNYSKRIFFPAHAECTHLLPGDLLLSLCEDGACVLPLSSLPEVKAIHSFDDIERIVAAPIAAFGYPMHHAVSNSTFHEGSARLVMYSDEALRGLVVEYNNPESKPNPGIQVVKLADVSEDFDSQISVSEDFILAWDENGGLVLRHVAWSDNQIVRIASVCLDQSVPFCSLAEYACVLDMTSGRIVVQQLAGKFTVLDFAFLELQKVS</sequence>
<organism evidence="1 2">
    <name type="scientific">Pluteus cervinus</name>
    <dbReference type="NCBI Taxonomy" id="181527"/>
    <lineage>
        <taxon>Eukaryota</taxon>
        <taxon>Fungi</taxon>
        <taxon>Dikarya</taxon>
        <taxon>Basidiomycota</taxon>
        <taxon>Agaricomycotina</taxon>
        <taxon>Agaricomycetes</taxon>
        <taxon>Agaricomycetidae</taxon>
        <taxon>Agaricales</taxon>
        <taxon>Pluteineae</taxon>
        <taxon>Pluteaceae</taxon>
        <taxon>Pluteus</taxon>
    </lineage>
</organism>
<gene>
    <name evidence="1" type="ORF">BDN72DRAFT_848855</name>
</gene>
<reference evidence="1 2" key="1">
    <citation type="journal article" date="2019" name="Nat. Ecol. Evol.">
        <title>Megaphylogeny resolves global patterns of mushroom evolution.</title>
        <authorList>
            <person name="Varga T."/>
            <person name="Krizsan K."/>
            <person name="Foldi C."/>
            <person name="Dima B."/>
            <person name="Sanchez-Garcia M."/>
            <person name="Sanchez-Ramirez S."/>
            <person name="Szollosi G.J."/>
            <person name="Szarkandi J.G."/>
            <person name="Papp V."/>
            <person name="Albert L."/>
            <person name="Andreopoulos W."/>
            <person name="Angelini C."/>
            <person name="Antonin V."/>
            <person name="Barry K.W."/>
            <person name="Bougher N.L."/>
            <person name="Buchanan P."/>
            <person name="Buyck B."/>
            <person name="Bense V."/>
            <person name="Catcheside P."/>
            <person name="Chovatia M."/>
            <person name="Cooper J."/>
            <person name="Damon W."/>
            <person name="Desjardin D."/>
            <person name="Finy P."/>
            <person name="Geml J."/>
            <person name="Haridas S."/>
            <person name="Hughes K."/>
            <person name="Justo A."/>
            <person name="Karasinski D."/>
            <person name="Kautmanova I."/>
            <person name="Kiss B."/>
            <person name="Kocsube S."/>
            <person name="Kotiranta H."/>
            <person name="LaButti K.M."/>
            <person name="Lechner B.E."/>
            <person name="Liimatainen K."/>
            <person name="Lipzen A."/>
            <person name="Lukacs Z."/>
            <person name="Mihaltcheva S."/>
            <person name="Morgado L.N."/>
            <person name="Niskanen T."/>
            <person name="Noordeloos M.E."/>
            <person name="Ohm R.A."/>
            <person name="Ortiz-Santana B."/>
            <person name="Ovrebo C."/>
            <person name="Racz N."/>
            <person name="Riley R."/>
            <person name="Savchenko A."/>
            <person name="Shiryaev A."/>
            <person name="Soop K."/>
            <person name="Spirin V."/>
            <person name="Szebenyi C."/>
            <person name="Tomsovsky M."/>
            <person name="Tulloss R.E."/>
            <person name="Uehling J."/>
            <person name="Grigoriev I.V."/>
            <person name="Vagvolgyi C."/>
            <person name="Papp T."/>
            <person name="Martin F.M."/>
            <person name="Miettinen O."/>
            <person name="Hibbett D.S."/>
            <person name="Nagy L.G."/>
        </authorList>
    </citation>
    <scope>NUCLEOTIDE SEQUENCE [LARGE SCALE GENOMIC DNA]</scope>
    <source>
        <strain evidence="1 2">NL-1719</strain>
    </source>
</reference>
<name>A0ACD3A8S9_9AGAR</name>
<proteinExistence type="predicted"/>
<evidence type="ECO:0000313" key="2">
    <source>
        <dbReference type="Proteomes" id="UP000308600"/>
    </source>
</evidence>